<keyword evidence="9" id="KW-0175">Coiled coil</keyword>
<gene>
    <name evidence="11" type="ORF">HY912_01835</name>
</gene>
<dbReference type="Pfam" id="PF02518">
    <property type="entry name" value="HATPase_c"/>
    <property type="match status" value="1"/>
</dbReference>
<comment type="caution">
    <text evidence="11">The sequence shown here is derived from an EMBL/GenBank/DDBJ whole genome shotgun (WGS) entry which is preliminary data.</text>
</comment>
<keyword evidence="4" id="KW-0808">Transferase</keyword>
<dbReference type="CDD" id="cd16917">
    <property type="entry name" value="HATPase_UhpB-NarQ-NarX-like"/>
    <property type="match status" value="1"/>
</dbReference>
<dbReference type="PANTHER" id="PTHR24421">
    <property type="entry name" value="NITRATE/NITRITE SENSOR PROTEIN NARX-RELATED"/>
    <property type="match status" value="1"/>
</dbReference>
<dbReference type="InterPro" id="IPR050482">
    <property type="entry name" value="Sensor_HK_TwoCompSys"/>
</dbReference>
<dbReference type="PROSITE" id="PS50109">
    <property type="entry name" value="HIS_KIN"/>
    <property type="match status" value="1"/>
</dbReference>
<evidence type="ECO:0000256" key="6">
    <source>
        <dbReference type="ARBA" id="ARBA00022777"/>
    </source>
</evidence>
<dbReference type="Proteomes" id="UP000807825">
    <property type="component" value="Unassembled WGS sequence"/>
</dbReference>
<evidence type="ECO:0000256" key="7">
    <source>
        <dbReference type="ARBA" id="ARBA00022840"/>
    </source>
</evidence>
<dbReference type="SUPFAM" id="SSF55874">
    <property type="entry name" value="ATPase domain of HSP90 chaperone/DNA topoisomerase II/histidine kinase"/>
    <property type="match status" value="1"/>
</dbReference>
<dbReference type="EC" id="2.7.13.3" evidence="2"/>
<feature type="domain" description="Histidine kinase" evidence="10">
    <location>
        <begin position="155"/>
        <end position="248"/>
    </location>
</feature>
<evidence type="ECO:0000256" key="5">
    <source>
        <dbReference type="ARBA" id="ARBA00022741"/>
    </source>
</evidence>
<dbReference type="GO" id="GO:0046983">
    <property type="term" value="F:protein dimerization activity"/>
    <property type="evidence" value="ECO:0007669"/>
    <property type="project" value="InterPro"/>
</dbReference>
<feature type="coiled-coil region" evidence="9">
    <location>
        <begin position="8"/>
        <end position="42"/>
    </location>
</feature>
<evidence type="ECO:0000256" key="4">
    <source>
        <dbReference type="ARBA" id="ARBA00022679"/>
    </source>
</evidence>
<dbReference type="Gene3D" id="1.20.5.1930">
    <property type="match status" value="1"/>
</dbReference>
<protein>
    <recommendedName>
        <fullName evidence="2">histidine kinase</fullName>
        <ecNumber evidence="2">2.7.13.3</ecNumber>
    </recommendedName>
</protein>
<keyword evidence="8" id="KW-0902">Two-component regulatory system</keyword>
<evidence type="ECO:0000313" key="12">
    <source>
        <dbReference type="Proteomes" id="UP000807825"/>
    </source>
</evidence>
<keyword evidence="7" id="KW-0067">ATP-binding</keyword>
<accession>A0A9D6UXF8</accession>
<evidence type="ECO:0000256" key="3">
    <source>
        <dbReference type="ARBA" id="ARBA00022553"/>
    </source>
</evidence>
<sequence>VLCLMGNIAALEITRKQAEERLAQSETELRYLSAQLLRAQEDERKRLAQELHDGIGQSISAIKFKLETCMKQIRDNPNSGAAGQLDSLLPMVQNTVEEVQRIAVDLRPFIIDDLGLVATLRWFLRQFQNTYSSIRLDNRIGLEEQEIPESLKIVIFRIAQEALNNVAKHSRAKRVHVALRKRKDRIELLIKDNGVGIEGDSTASIPSCGKGFGLSSMKERTEFSGGMFRLDTGPSAGTSIISSWPLKVSAQYR</sequence>
<dbReference type="Pfam" id="PF07730">
    <property type="entry name" value="HisKA_3"/>
    <property type="match status" value="1"/>
</dbReference>
<dbReference type="InterPro" id="IPR036890">
    <property type="entry name" value="HATPase_C_sf"/>
</dbReference>
<evidence type="ECO:0000256" key="1">
    <source>
        <dbReference type="ARBA" id="ARBA00000085"/>
    </source>
</evidence>
<dbReference type="GO" id="GO:0005524">
    <property type="term" value="F:ATP binding"/>
    <property type="evidence" value="ECO:0007669"/>
    <property type="project" value="UniProtKB-KW"/>
</dbReference>
<dbReference type="EMBL" id="JACRDE010000052">
    <property type="protein sequence ID" value="MBI5248210.1"/>
    <property type="molecule type" value="Genomic_DNA"/>
</dbReference>
<evidence type="ECO:0000256" key="9">
    <source>
        <dbReference type="SAM" id="Coils"/>
    </source>
</evidence>
<keyword evidence="3" id="KW-0597">Phosphoprotein</keyword>
<reference evidence="11" key="1">
    <citation type="submission" date="2020-07" db="EMBL/GenBank/DDBJ databases">
        <title>Huge and variable diversity of episymbiotic CPR bacteria and DPANN archaea in groundwater ecosystems.</title>
        <authorList>
            <person name="He C.Y."/>
            <person name="Keren R."/>
            <person name="Whittaker M."/>
            <person name="Farag I.F."/>
            <person name="Doudna J."/>
            <person name="Cate J.H.D."/>
            <person name="Banfield J.F."/>
        </authorList>
    </citation>
    <scope>NUCLEOTIDE SEQUENCE</scope>
    <source>
        <strain evidence="11">NC_groundwater_1664_Pr3_B-0.1um_52_9</strain>
    </source>
</reference>
<comment type="catalytic activity">
    <reaction evidence="1">
        <text>ATP + protein L-histidine = ADP + protein N-phospho-L-histidine.</text>
        <dbReference type="EC" id="2.7.13.3"/>
    </reaction>
</comment>
<evidence type="ECO:0000256" key="2">
    <source>
        <dbReference type="ARBA" id="ARBA00012438"/>
    </source>
</evidence>
<dbReference type="InterPro" id="IPR003594">
    <property type="entry name" value="HATPase_dom"/>
</dbReference>
<dbReference type="GO" id="GO:0000155">
    <property type="term" value="F:phosphorelay sensor kinase activity"/>
    <property type="evidence" value="ECO:0007669"/>
    <property type="project" value="InterPro"/>
</dbReference>
<organism evidence="11 12">
    <name type="scientific">Desulfomonile tiedjei</name>
    <dbReference type="NCBI Taxonomy" id="2358"/>
    <lineage>
        <taxon>Bacteria</taxon>
        <taxon>Pseudomonadati</taxon>
        <taxon>Thermodesulfobacteriota</taxon>
        <taxon>Desulfomonilia</taxon>
        <taxon>Desulfomonilales</taxon>
        <taxon>Desulfomonilaceae</taxon>
        <taxon>Desulfomonile</taxon>
    </lineage>
</organism>
<dbReference type="InterPro" id="IPR005467">
    <property type="entry name" value="His_kinase_dom"/>
</dbReference>
<keyword evidence="5" id="KW-0547">Nucleotide-binding</keyword>
<proteinExistence type="predicted"/>
<dbReference type="AlphaFoldDB" id="A0A9D6UXF8"/>
<evidence type="ECO:0000256" key="8">
    <source>
        <dbReference type="ARBA" id="ARBA00023012"/>
    </source>
</evidence>
<dbReference type="InterPro" id="IPR011712">
    <property type="entry name" value="Sig_transdc_His_kin_sub3_dim/P"/>
</dbReference>
<dbReference type="PANTHER" id="PTHR24421:SF10">
    <property type="entry name" value="NITRATE_NITRITE SENSOR PROTEIN NARQ"/>
    <property type="match status" value="1"/>
</dbReference>
<dbReference type="GO" id="GO:0016020">
    <property type="term" value="C:membrane"/>
    <property type="evidence" value="ECO:0007669"/>
    <property type="project" value="InterPro"/>
</dbReference>
<dbReference type="Gene3D" id="3.30.565.10">
    <property type="entry name" value="Histidine kinase-like ATPase, C-terminal domain"/>
    <property type="match status" value="1"/>
</dbReference>
<evidence type="ECO:0000259" key="10">
    <source>
        <dbReference type="PROSITE" id="PS50109"/>
    </source>
</evidence>
<dbReference type="SMART" id="SM00387">
    <property type="entry name" value="HATPase_c"/>
    <property type="match status" value="1"/>
</dbReference>
<name>A0A9D6UXF8_9BACT</name>
<keyword evidence="6 11" id="KW-0418">Kinase</keyword>
<evidence type="ECO:0000313" key="11">
    <source>
        <dbReference type="EMBL" id="MBI5248210.1"/>
    </source>
</evidence>
<feature type="non-terminal residue" evidence="11">
    <location>
        <position position="1"/>
    </location>
</feature>